<feature type="signal peptide" evidence="9">
    <location>
        <begin position="1"/>
        <end position="24"/>
    </location>
</feature>
<dbReference type="STRING" id="333673.A0A3M0K4M3"/>
<protein>
    <recommendedName>
        <fullName evidence="7">Heparan-sulfate 6-O-sulfotransferase</fullName>
        <ecNumber evidence="7">2.8.2.-</ecNumber>
    </recommendedName>
</protein>
<organism evidence="10 11">
    <name type="scientific">Hirundo rustica rustica</name>
    <dbReference type="NCBI Taxonomy" id="333673"/>
    <lineage>
        <taxon>Eukaryota</taxon>
        <taxon>Metazoa</taxon>
        <taxon>Chordata</taxon>
        <taxon>Craniata</taxon>
        <taxon>Vertebrata</taxon>
        <taxon>Euteleostomi</taxon>
        <taxon>Archelosauria</taxon>
        <taxon>Archosauria</taxon>
        <taxon>Dinosauria</taxon>
        <taxon>Saurischia</taxon>
        <taxon>Theropoda</taxon>
        <taxon>Coelurosauria</taxon>
        <taxon>Aves</taxon>
        <taxon>Neognathae</taxon>
        <taxon>Neoaves</taxon>
        <taxon>Telluraves</taxon>
        <taxon>Australaves</taxon>
        <taxon>Passeriformes</taxon>
        <taxon>Sylvioidea</taxon>
        <taxon>Hirundinidae</taxon>
        <taxon>Hirundo</taxon>
    </lineage>
</organism>
<dbReference type="EMBL" id="QRBI01000118">
    <property type="protein sequence ID" value="RMC08153.1"/>
    <property type="molecule type" value="Genomic_DNA"/>
</dbReference>
<keyword evidence="11" id="KW-1185">Reference proteome</keyword>
<sequence length="327" mass="36060">MEDRSHKVLLALVMLFLFAVIVLQYVCPGTECQLLRLRALSPAAAADPYRAEDETPARFVPRFNFSADDLLRRVDFNIKGDDLIVFPAHPEDRRHHLRAAPGPQHPAGAALRVPRRPEEVHLPPARQEGDLALLPLLHRLELRAARRLDRAHQLRALRGGQQEGGAAPALQVSPHALENVKSSTLRSAVRCLTGARYEGKMRKTARDASASKPGREKSVEDEGNKQVESRKVGRGELGVTGVQNRVLGQNCGNSYLWHSCSNDHNLWQFRKVSSIVILMARIVPKLMVKSHPTEWSSQLQVVNGRAGGLDKAALSKLAGLATGREDG</sequence>
<evidence type="ECO:0000256" key="4">
    <source>
        <dbReference type="ARBA" id="ARBA00022989"/>
    </source>
</evidence>
<dbReference type="GO" id="GO:0016020">
    <property type="term" value="C:membrane"/>
    <property type="evidence" value="ECO:0007669"/>
    <property type="project" value="UniProtKB-SubCell"/>
</dbReference>
<evidence type="ECO:0000256" key="6">
    <source>
        <dbReference type="ARBA" id="ARBA00023180"/>
    </source>
</evidence>
<dbReference type="Proteomes" id="UP000269221">
    <property type="component" value="Unassembled WGS sequence"/>
</dbReference>
<dbReference type="GO" id="GO:0017095">
    <property type="term" value="F:heparan sulfate 6-sulfotransferase activity"/>
    <property type="evidence" value="ECO:0007669"/>
    <property type="project" value="RHEA"/>
</dbReference>
<evidence type="ECO:0000256" key="8">
    <source>
        <dbReference type="SAM" id="MobiDB-lite"/>
    </source>
</evidence>
<evidence type="ECO:0000256" key="5">
    <source>
        <dbReference type="ARBA" id="ARBA00023136"/>
    </source>
</evidence>
<keyword evidence="2 7" id="KW-0808">Transferase</keyword>
<keyword evidence="7" id="KW-0735">Signal-anchor</keyword>
<dbReference type="EC" id="2.8.2.-" evidence="7"/>
<keyword evidence="5 7" id="KW-0472">Membrane</keyword>
<comment type="similarity">
    <text evidence="7">Belongs to the sulfotransferase 6 family.</text>
</comment>
<comment type="caution">
    <text evidence="10">The sequence shown here is derived from an EMBL/GenBank/DDBJ whole genome shotgun (WGS) entry which is preliminary data.</text>
</comment>
<reference evidence="10 11" key="1">
    <citation type="submission" date="2018-07" db="EMBL/GenBank/DDBJ databases">
        <title>A high quality draft genome assembly of the barn swallow (H. rustica rustica).</title>
        <authorList>
            <person name="Formenti G."/>
            <person name="Chiara M."/>
            <person name="Poveda L."/>
            <person name="Francoijs K.-J."/>
            <person name="Bonisoli-Alquati A."/>
            <person name="Canova L."/>
            <person name="Gianfranceschi L."/>
            <person name="Horner D.S."/>
            <person name="Saino N."/>
        </authorList>
    </citation>
    <scope>NUCLEOTIDE SEQUENCE [LARGE SCALE GENOMIC DNA]</scope>
    <source>
        <strain evidence="10">Chelidonia</strain>
        <tissue evidence="10">Blood</tissue>
    </source>
</reference>
<evidence type="ECO:0000256" key="3">
    <source>
        <dbReference type="ARBA" id="ARBA00022692"/>
    </source>
</evidence>
<gene>
    <name evidence="10" type="ORF">DUI87_15187</name>
</gene>
<feature type="region of interest" description="Disordered" evidence="8">
    <location>
        <begin position="200"/>
        <end position="235"/>
    </location>
</feature>
<evidence type="ECO:0000256" key="1">
    <source>
        <dbReference type="ARBA" id="ARBA00004167"/>
    </source>
</evidence>
<feature type="chain" id="PRO_5017985033" description="Heparan-sulfate 6-O-sulfotransferase" evidence="9">
    <location>
        <begin position="25"/>
        <end position="327"/>
    </location>
</feature>
<proteinExistence type="inferred from homology"/>
<comment type="subcellular location">
    <subcellularLocation>
        <location evidence="1">Membrane</location>
        <topology evidence="1">Single-pass membrane protein</topology>
    </subcellularLocation>
    <subcellularLocation>
        <location evidence="7">Membrane</location>
        <topology evidence="7">Single-pass type II membrane protein</topology>
    </subcellularLocation>
</comment>
<evidence type="ECO:0000313" key="10">
    <source>
        <dbReference type="EMBL" id="RMC08153.1"/>
    </source>
</evidence>
<evidence type="ECO:0000256" key="2">
    <source>
        <dbReference type="ARBA" id="ARBA00022679"/>
    </source>
</evidence>
<accession>A0A3M0K4M3</accession>
<dbReference type="InterPro" id="IPR010635">
    <property type="entry name" value="Heparan_SO4-6-sulfoTrfase"/>
</dbReference>
<keyword evidence="6" id="KW-0325">Glycoprotein</keyword>
<comment type="function">
    <text evidence="7">6-O-sulfation enzyme which catalyzes the transfer of sulfate from 3'-phosphoadenosine 5'-phosphosulfate (PAPS) to position 6 of the N-sulfoglucosamine residue (GlcNS) of heparan sulfate.</text>
</comment>
<evidence type="ECO:0000256" key="9">
    <source>
        <dbReference type="SAM" id="SignalP"/>
    </source>
</evidence>
<keyword evidence="4" id="KW-1133">Transmembrane helix</keyword>
<evidence type="ECO:0000313" key="11">
    <source>
        <dbReference type="Proteomes" id="UP000269221"/>
    </source>
</evidence>
<name>A0A3M0K4M3_HIRRU</name>
<evidence type="ECO:0000256" key="7">
    <source>
        <dbReference type="RuleBase" id="RU364122"/>
    </source>
</evidence>
<feature type="compositionally biased region" description="Basic and acidic residues" evidence="8">
    <location>
        <begin position="213"/>
        <end position="234"/>
    </location>
</feature>
<keyword evidence="3" id="KW-0812">Transmembrane</keyword>
<dbReference type="PANTHER" id="PTHR12812">
    <property type="entry name" value="HEPARAN SULFATE 6-O-SULFOTRANSFERASE 3"/>
    <property type="match status" value="1"/>
</dbReference>
<dbReference type="PANTHER" id="PTHR12812:SF6">
    <property type="entry name" value="HEPARAN-SULFATE 6-O-SULFOTRANSFERASE 2"/>
    <property type="match status" value="1"/>
</dbReference>
<comment type="catalytic activity">
    <reaction evidence="7">
        <text>alpha-D-glucosaminyl-[heparan sulfate](n) + 3'-phosphoadenylyl sulfate = 6-sulfo-alpha-D-glucosaminyl-[heparan sulfate](n) + adenosine 3',5'-bisphosphate + H(+)</text>
        <dbReference type="Rhea" id="RHEA:56604"/>
        <dbReference type="Rhea" id="RHEA-COMP:9830"/>
        <dbReference type="Rhea" id="RHEA-COMP:14621"/>
        <dbReference type="ChEBI" id="CHEBI:15378"/>
        <dbReference type="ChEBI" id="CHEBI:58339"/>
        <dbReference type="ChEBI" id="CHEBI:58343"/>
        <dbReference type="ChEBI" id="CHEBI:58388"/>
        <dbReference type="ChEBI" id="CHEBI:140604"/>
    </reaction>
</comment>
<dbReference type="AlphaFoldDB" id="A0A3M0K4M3"/>
<keyword evidence="9" id="KW-0732">Signal</keyword>